<dbReference type="Proteomes" id="UP000730618">
    <property type="component" value="Unassembled WGS sequence"/>
</dbReference>
<evidence type="ECO:0008006" key="5">
    <source>
        <dbReference type="Google" id="ProtNLM"/>
    </source>
</evidence>
<sequence length="460" mass="51286">MRFFSFILLATFALMLAACKEQPNPSTTVLPKDTNINQNIAGSTTRQEEGGDARLYTNTSQPSNSPSSFFDESEWVGTWKWDQSTKNDISTIKIMNIKEGKLFFSLNAYHVTNPTSDEGHNGELADETAVLIGNEATYKNGKYDFELRMLIVDHHLIVMTKGKESPFGAFAEVDGRYSKVLENSQASNKTSDISKVQKSSDSIIGDMLKEQSFSVKFESLGDCEFVSTIEKKEDYKDQPHFYVNTSDTVSELKYELEWPAFLDSISAVSFRDVNGDGMKDIIVIVNFMTGAGQMGAIPFSKVLIFKQTESGFAEDKVIEKKARKGVPYRILSVQDVMIGLKTDLKDSVTNAWIRLQTGEYTTGSNDLTAPTLVIKESTGDTVLFSLDSGYSSIKESTERGKISEIVSGRATTSYEEMIYKEGDYELSFYLINNSDLYVSDNGKSHLGQNVYVKGIYSLKK</sequence>
<dbReference type="PROSITE" id="PS51257">
    <property type="entry name" value="PROKAR_LIPOPROTEIN"/>
    <property type="match status" value="1"/>
</dbReference>
<feature type="signal peptide" evidence="2">
    <location>
        <begin position="1"/>
        <end position="17"/>
    </location>
</feature>
<accession>A0ABM8VV74</accession>
<evidence type="ECO:0000313" key="3">
    <source>
        <dbReference type="EMBL" id="CAG7659104.1"/>
    </source>
</evidence>
<name>A0ABM8VV74_9BACL</name>
<keyword evidence="4" id="KW-1185">Reference proteome</keyword>
<gene>
    <name evidence="3" type="ORF">PAECIP111802_07373</name>
</gene>
<protein>
    <recommendedName>
        <fullName evidence="5">Lipoprotein</fullName>
    </recommendedName>
</protein>
<comment type="caution">
    <text evidence="3">The sequence shown here is derived from an EMBL/GenBank/DDBJ whole genome shotgun (WGS) entry which is preliminary data.</text>
</comment>
<evidence type="ECO:0000313" key="4">
    <source>
        <dbReference type="Proteomes" id="UP000730618"/>
    </source>
</evidence>
<keyword evidence="2" id="KW-0732">Signal</keyword>
<feature type="region of interest" description="Disordered" evidence="1">
    <location>
        <begin position="24"/>
        <end position="68"/>
    </location>
</feature>
<reference evidence="3 4" key="1">
    <citation type="submission" date="2021-06" db="EMBL/GenBank/DDBJ databases">
        <authorList>
            <person name="Criscuolo A."/>
        </authorList>
    </citation>
    <scope>NUCLEOTIDE SEQUENCE [LARGE SCALE GENOMIC DNA]</scope>
    <source>
        <strain evidence="4">CIP 111802</strain>
    </source>
</reference>
<feature type="chain" id="PRO_5047279442" description="Lipoprotein" evidence="2">
    <location>
        <begin position="18"/>
        <end position="460"/>
    </location>
</feature>
<dbReference type="RefSeq" id="WP_218103465.1">
    <property type="nucleotide sequence ID" value="NZ_CAJVCE010000060.1"/>
</dbReference>
<organism evidence="3 4">
    <name type="scientific">Paenibacillus allorhizosphaerae</name>
    <dbReference type="NCBI Taxonomy" id="2849866"/>
    <lineage>
        <taxon>Bacteria</taxon>
        <taxon>Bacillati</taxon>
        <taxon>Bacillota</taxon>
        <taxon>Bacilli</taxon>
        <taxon>Bacillales</taxon>
        <taxon>Paenibacillaceae</taxon>
        <taxon>Paenibacillus</taxon>
    </lineage>
</organism>
<feature type="compositionally biased region" description="Polar residues" evidence="1">
    <location>
        <begin position="24"/>
        <end position="45"/>
    </location>
</feature>
<evidence type="ECO:0000256" key="2">
    <source>
        <dbReference type="SAM" id="SignalP"/>
    </source>
</evidence>
<evidence type="ECO:0000256" key="1">
    <source>
        <dbReference type="SAM" id="MobiDB-lite"/>
    </source>
</evidence>
<dbReference type="EMBL" id="CAJVCE010000060">
    <property type="protein sequence ID" value="CAG7659104.1"/>
    <property type="molecule type" value="Genomic_DNA"/>
</dbReference>
<proteinExistence type="predicted"/>
<feature type="compositionally biased region" description="Low complexity" evidence="1">
    <location>
        <begin position="57"/>
        <end position="68"/>
    </location>
</feature>